<dbReference type="Proteomes" id="UP000321204">
    <property type="component" value="Chromosome"/>
</dbReference>
<dbReference type="AlphaFoldDB" id="A0A5B8UDU0"/>
<dbReference type="InterPro" id="IPR032856">
    <property type="entry name" value="GDE_N_bis"/>
</dbReference>
<dbReference type="Pfam" id="PF14742">
    <property type="entry name" value="GDE_N_bis"/>
    <property type="match status" value="1"/>
</dbReference>
<dbReference type="Gene3D" id="1.50.10.10">
    <property type="match status" value="1"/>
</dbReference>
<dbReference type="GO" id="GO:0005975">
    <property type="term" value="P:carbohydrate metabolic process"/>
    <property type="evidence" value="ECO:0007669"/>
    <property type="project" value="InterPro"/>
</dbReference>
<gene>
    <name evidence="3" type="ORF">FSB75_00655</name>
</gene>
<feature type="domain" description="Putative glycogen debranching enzyme N-terminal" evidence="1">
    <location>
        <begin position="30"/>
        <end position="220"/>
    </location>
</feature>
<dbReference type="SUPFAM" id="SSF48208">
    <property type="entry name" value="Six-hairpin glycosidases"/>
    <property type="match status" value="1"/>
</dbReference>
<dbReference type="KEGG" id="fgg:FSB75_00655"/>
<dbReference type="RefSeq" id="WP_146781420.1">
    <property type="nucleotide sequence ID" value="NZ_BAABIO010000006.1"/>
</dbReference>
<evidence type="ECO:0000313" key="4">
    <source>
        <dbReference type="Proteomes" id="UP000321204"/>
    </source>
</evidence>
<evidence type="ECO:0000259" key="2">
    <source>
        <dbReference type="Pfam" id="PF22422"/>
    </source>
</evidence>
<sequence>MIATKELTTNEKYHVGSESFNYDERTHVMNHIDTFCIFDRWGDIHPKGKKAHGIFYKGTRYLNRLELQLNHKRPVLLSSSVKADNEVLSVDLTNPDIVKCGIKENSVHINRRQFIRNGVFYEEIDLQNFSSATCSFDVTLSFGADFSDIFEIRGMNRLVDVPHPKLSTDKNKIIFDYTGLDEVQRTTEIVFREEQQAVIHKATVAFDLRLEPHQSYKIDYAACFKNSEDGKQKLNEKRSLDEVKNGLLQEIEQTESLFAAVQSSNENFNGWLNRSRIDLQSLLAKTPHGYYPYAGVPWYNTAFGRDGIITAMEVLWVAPQIARDALRFLAATQSKKMDSANDAEPGKIIHEMRHGEMANTGEVPFKQYYGTVDATPLFLMLAGMYYQQTADVETIKKIWPNIKAAVNWIDQYGDVDGDGFVEYKNKSKDGLTNQGWKDSYDAIMYANGELCTAPIALCEVQGYVYAAKKGTAVLAHVMNEKEYAEGLERAASELKNVFNKKFWDKELGAYVLALDGDKKPCKVLASNAGHCLFTGIADDKHAASVAKQFTSKEMFTGWGVRTLAQTEVRYNPMSYHDGSVWPHDNALIAFGLAKYGQTEAALQIMKGLFDASLFIDLQRMPELFCGFERRPNEGPVAYPVACSPQAWAVGVVYLLLQACLQLQVDGVKKIVSFNKPQLPDFLKHLVITRLPVGESFCHFEVYRHKQDVSFHVIEKPADWEVIIRQ</sequence>
<dbReference type="InterPro" id="IPR054491">
    <property type="entry name" value="MGH1-like_GH"/>
</dbReference>
<dbReference type="Pfam" id="PF22422">
    <property type="entry name" value="MGH1-like_GH"/>
    <property type="match status" value="1"/>
</dbReference>
<feature type="domain" description="Mannosylglycerate hydrolase MGH1-like glycoside hydrolase" evidence="2">
    <location>
        <begin position="307"/>
        <end position="609"/>
    </location>
</feature>
<dbReference type="OrthoDB" id="49490at2"/>
<evidence type="ECO:0000313" key="3">
    <source>
        <dbReference type="EMBL" id="QEC54466.1"/>
    </source>
</evidence>
<organism evidence="3 4">
    <name type="scientific">Flavisolibacter ginsenosidimutans</name>
    <dbReference type="NCBI Taxonomy" id="661481"/>
    <lineage>
        <taxon>Bacteria</taxon>
        <taxon>Pseudomonadati</taxon>
        <taxon>Bacteroidota</taxon>
        <taxon>Chitinophagia</taxon>
        <taxon>Chitinophagales</taxon>
        <taxon>Chitinophagaceae</taxon>
        <taxon>Flavisolibacter</taxon>
    </lineage>
</organism>
<evidence type="ECO:0000259" key="1">
    <source>
        <dbReference type="Pfam" id="PF14742"/>
    </source>
</evidence>
<dbReference type="EMBL" id="CP042433">
    <property type="protein sequence ID" value="QEC54466.1"/>
    <property type="molecule type" value="Genomic_DNA"/>
</dbReference>
<reference evidence="3 4" key="1">
    <citation type="journal article" date="2015" name="Int. J. Syst. Evol. Microbiol.">
        <title>Flavisolibacter ginsenosidimutans sp. nov., with ginsenoside-converting activity isolated from soil used for cultivating ginseng.</title>
        <authorList>
            <person name="Zhao Y."/>
            <person name="Liu Q."/>
            <person name="Kang M.S."/>
            <person name="Jin F."/>
            <person name="Yu H."/>
            <person name="Im W.T."/>
        </authorList>
    </citation>
    <scope>NUCLEOTIDE SEQUENCE [LARGE SCALE GENOMIC DNA]</scope>
    <source>
        <strain evidence="3 4">Gsoil 636</strain>
    </source>
</reference>
<keyword evidence="4" id="KW-1185">Reference proteome</keyword>
<proteinExistence type="predicted"/>
<name>A0A5B8UDU0_9BACT</name>
<dbReference type="InterPro" id="IPR012341">
    <property type="entry name" value="6hp_glycosidase-like_sf"/>
</dbReference>
<accession>A0A5B8UDU0</accession>
<dbReference type="InterPro" id="IPR008928">
    <property type="entry name" value="6-hairpin_glycosidase_sf"/>
</dbReference>
<protein>
    <submittedName>
        <fullName evidence="3">Amylo-alpha-1,6-glucosidase</fullName>
    </submittedName>
</protein>